<protein>
    <submittedName>
        <fullName evidence="2">Uncharacterized protein</fullName>
    </submittedName>
</protein>
<dbReference type="AlphaFoldDB" id="A0AAW0F5W2"/>
<keyword evidence="3" id="KW-1185">Reference proteome</keyword>
<reference evidence="2 3" key="1">
    <citation type="journal article" date="2021" name="MBio">
        <title>A New Model Trypanosomatid, Novymonas esmeraldas: Genomic Perception of Its 'Candidatus Pandoraea novymonadis' Endosymbiont.</title>
        <authorList>
            <person name="Zakharova A."/>
            <person name="Saura A."/>
            <person name="Butenko A."/>
            <person name="Podesvova L."/>
            <person name="Warmusova S."/>
            <person name="Kostygov A.Y."/>
            <person name="Nenarokova A."/>
            <person name="Lukes J."/>
            <person name="Opperdoes F.R."/>
            <person name="Yurchenko V."/>
        </authorList>
    </citation>
    <scope>NUCLEOTIDE SEQUENCE [LARGE SCALE GENOMIC DNA]</scope>
    <source>
        <strain evidence="2 3">E262AT.01</strain>
    </source>
</reference>
<organism evidence="2 3">
    <name type="scientific">Novymonas esmeraldas</name>
    <dbReference type="NCBI Taxonomy" id="1808958"/>
    <lineage>
        <taxon>Eukaryota</taxon>
        <taxon>Discoba</taxon>
        <taxon>Euglenozoa</taxon>
        <taxon>Kinetoplastea</taxon>
        <taxon>Metakinetoplastina</taxon>
        <taxon>Trypanosomatida</taxon>
        <taxon>Trypanosomatidae</taxon>
        <taxon>Novymonas</taxon>
    </lineage>
</organism>
<evidence type="ECO:0000256" key="1">
    <source>
        <dbReference type="SAM" id="MobiDB-lite"/>
    </source>
</evidence>
<proteinExistence type="predicted"/>
<evidence type="ECO:0000313" key="3">
    <source>
        <dbReference type="Proteomes" id="UP001430356"/>
    </source>
</evidence>
<gene>
    <name evidence="2" type="ORF">NESM_000203900</name>
</gene>
<dbReference type="Proteomes" id="UP001430356">
    <property type="component" value="Unassembled WGS sequence"/>
</dbReference>
<feature type="region of interest" description="Disordered" evidence="1">
    <location>
        <begin position="173"/>
        <end position="209"/>
    </location>
</feature>
<evidence type="ECO:0000313" key="2">
    <source>
        <dbReference type="EMBL" id="KAK7201414.1"/>
    </source>
</evidence>
<feature type="region of interest" description="Disordered" evidence="1">
    <location>
        <begin position="265"/>
        <end position="294"/>
    </location>
</feature>
<dbReference type="EMBL" id="JAECZO010000015">
    <property type="protein sequence ID" value="KAK7201414.1"/>
    <property type="molecule type" value="Genomic_DNA"/>
</dbReference>
<name>A0AAW0F5W2_9TRYP</name>
<sequence>MFTCPYTDGDATPSAVTPASPPHSTTATAPRVVVFDSDTEDSLGSAPPCSPPQVPPSRTAVPATRAFSKRAARCAAAVLGRSDTSPSAAQREHCRAQLGSLGGAYGALARGAPFTIWVRYHELCARAIHETEVFFAGRLADRVADPRITRASGALAAGWKGSLSASALRDSPAASIGCRTPLPTSASPDRRGSRGTSDAVGGGSSSGATRSEQCALSLLLMDDAASPHSLPGTVCTLAAHHASPYHTFDAHGHAALPSWAYGDGDSTHSCPSPAAHHGESPCAAPPRRKRARDCHAARALDFDERSPSPPAPHRAPAPQSLSATVLAQHNRRVHEHLLRRQSLFHSY</sequence>
<comment type="caution">
    <text evidence="2">The sequence shown here is derived from an EMBL/GenBank/DDBJ whole genome shotgun (WGS) entry which is preliminary data.</text>
</comment>
<accession>A0AAW0F5W2</accession>
<feature type="compositionally biased region" description="Low complexity" evidence="1">
    <location>
        <begin position="11"/>
        <end position="30"/>
    </location>
</feature>
<feature type="region of interest" description="Disordered" evidence="1">
    <location>
        <begin position="1"/>
        <end position="59"/>
    </location>
</feature>